<evidence type="ECO:0000313" key="5">
    <source>
        <dbReference type="Proteomes" id="UP000747399"/>
    </source>
</evidence>
<evidence type="ECO:0000313" key="4">
    <source>
        <dbReference type="EMBL" id="GIL61853.1"/>
    </source>
</evidence>
<organism evidence="4 5">
    <name type="scientific">Volvox africanus</name>
    <dbReference type="NCBI Taxonomy" id="51714"/>
    <lineage>
        <taxon>Eukaryota</taxon>
        <taxon>Viridiplantae</taxon>
        <taxon>Chlorophyta</taxon>
        <taxon>core chlorophytes</taxon>
        <taxon>Chlorophyceae</taxon>
        <taxon>CS clade</taxon>
        <taxon>Chlamydomonadales</taxon>
        <taxon>Volvocaceae</taxon>
        <taxon>Volvox</taxon>
    </lineage>
</organism>
<dbReference type="PANTHER" id="PTHR24216:SF65">
    <property type="entry name" value="PAXILLIN-LIKE PROTEIN 1"/>
    <property type="match status" value="1"/>
</dbReference>
<proteinExistence type="predicted"/>
<keyword evidence="2" id="KW-0732">Signal</keyword>
<dbReference type="PANTHER" id="PTHR24216">
    <property type="entry name" value="PAXILLIN-RELATED"/>
    <property type="match status" value="1"/>
</dbReference>
<dbReference type="EMBL" id="BNCO01000048">
    <property type="protein sequence ID" value="GIL61853.1"/>
    <property type="molecule type" value="Genomic_DNA"/>
</dbReference>
<evidence type="ECO:0000259" key="3">
    <source>
        <dbReference type="Pfam" id="PF12499"/>
    </source>
</evidence>
<accession>A0A8J4BMV6</accession>
<feature type="non-terminal residue" evidence="4">
    <location>
        <position position="745"/>
    </location>
</feature>
<gene>
    <name evidence="4" type="ORF">Vafri_16251</name>
</gene>
<feature type="region of interest" description="Disordered" evidence="1">
    <location>
        <begin position="199"/>
        <end position="441"/>
    </location>
</feature>
<sequence>WIRMRSKVQLVLLSLAAAFAAVRAQDILDAQSGLYPFFPFCQCLSYPSAYSVSPVVASYSNGTSRTFCLKLNVQVPDGATEYCATRADVRKIEINVRPTCDRLSTVFKGTINGEPTAINPEIVYANQGPVGSQILRLTQLGLGLGSDGAVVCFTPTARGTGKSCLSLEELCEPPVGATPGVCSAALFDTKVNCCPLSSVNVPSPPPPRPPSPPPPSPRPPSPSPPSPRPPSPPPPPPPSPPPPSPPPPSPPPPSPPPPSPPPPSPPPPSPPPPSPPPPSPPPPSPPPPSPPPPSPPPPSPPPPSPPPPSPPPPSPPPPSPPPPSPPPPSPPPPSPPPPPPPSPRPPPPPSPPPPSPPPPPPPSPRPPPPPSPPPPPPPSPPPSPRPPPPPSPPPPSPPPPPPPSPRPPPPPSPPPPPPPSPPPSPRPPRPSPPPPSPPPSPPPPCTSCIYITLVSSGTPITPYEFTLDIRTNVANIIMANVSAAAANVGASMLSTPTVTSNATYIKVCFTFLSAQDAALLQPYLGDWALAWTSVISDGCPSYLSGYFVAASAGPDGDPFNVPPGGCWSQTPTGAACAPAALPKGYPVCECVNRSRATPFVASPAITVISPGRKNFTKLFCFNISVATPTNPKAGCGRSTILRNVEFYAEDSQRPRVKGVGLKPAGAASMSFYSEIWGPVGDQTLKTPVLNWNITQANGGQVCLEVEYITDLNTFCVSERRNSCWLSLFDESKNCCPTYSATAINL</sequence>
<comment type="caution">
    <text evidence="4">The sequence shown here is derived from an EMBL/GenBank/DDBJ whole genome shotgun (WGS) entry which is preliminary data.</text>
</comment>
<dbReference type="PRINTS" id="PR01217">
    <property type="entry name" value="PRICHEXTENSN"/>
</dbReference>
<feature type="chain" id="PRO_5035182882" description="Pherophorin domain-containing protein" evidence="2">
    <location>
        <begin position="25"/>
        <end position="745"/>
    </location>
</feature>
<feature type="signal peptide" evidence="2">
    <location>
        <begin position="1"/>
        <end position="24"/>
    </location>
</feature>
<dbReference type="AlphaFoldDB" id="A0A8J4BMV6"/>
<feature type="compositionally biased region" description="Pro residues" evidence="1">
    <location>
        <begin position="202"/>
        <end position="441"/>
    </location>
</feature>
<feature type="domain" description="Pherophorin" evidence="3">
    <location>
        <begin position="38"/>
        <end position="195"/>
    </location>
</feature>
<keyword evidence="5" id="KW-1185">Reference proteome</keyword>
<reference evidence="4" key="1">
    <citation type="journal article" date="2021" name="Proc. Natl. Acad. Sci. U.S.A.">
        <title>Three genomes in the algal genus Volvox reveal the fate of a haploid sex-determining region after a transition to homothallism.</title>
        <authorList>
            <person name="Yamamoto K."/>
            <person name="Hamaji T."/>
            <person name="Kawai-Toyooka H."/>
            <person name="Matsuzaki R."/>
            <person name="Takahashi F."/>
            <person name="Nishimura Y."/>
            <person name="Kawachi M."/>
            <person name="Noguchi H."/>
            <person name="Minakuchi Y."/>
            <person name="Umen J.G."/>
            <person name="Toyoda A."/>
            <person name="Nozaki H."/>
        </authorList>
    </citation>
    <scope>NUCLEOTIDE SEQUENCE</scope>
    <source>
        <strain evidence="4">NIES-3780</strain>
    </source>
</reference>
<dbReference type="Proteomes" id="UP000747399">
    <property type="component" value="Unassembled WGS sequence"/>
</dbReference>
<dbReference type="Pfam" id="PF12499">
    <property type="entry name" value="DUF3707"/>
    <property type="match status" value="2"/>
</dbReference>
<protein>
    <recommendedName>
        <fullName evidence="3">Pherophorin domain-containing protein</fullName>
    </recommendedName>
</protein>
<evidence type="ECO:0000256" key="2">
    <source>
        <dbReference type="SAM" id="SignalP"/>
    </source>
</evidence>
<feature type="domain" description="Pherophorin" evidence="3">
    <location>
        <begin position="586"/>
        <end position="736"/>
    </location>
</feature>
<name>A0A8J4BMV6_9CHLO</name>
<dbReference type="InterPro" id="IPR024616">
    <property type="entry name" value="Pherophorin"/>
</dbReference>
<evidence type="ECO:0000256" key="1">
    <source>
        <dbReference type="SAM" id="MobiDB-lite"/>
    </source>
</evidence>